<feature type="compositionally biased region" description="Basic residues" evidence="3">
    <location>
        <begin position="36"/>
        <end position="46"/>
    </location>
</feature>
<feature type="region of interest" description="Disordered" evidence="3">
    <location>
        <begin position="172"/>
        <end position="198"/>
    </location>
</feature>
<comment type="caution">
    <text evidence="5">The sequence shown here is derived from an EMBL/GenBank/DDBJ whole genome shotgun (WGS) entry which is preliminary data.</text>
</comment>
<evidence type="ECO:0000259" key="4">
    <source>
        <dbReference type="Pfam" id="PF03443"/>
    </source>
</evidence>
<reference evidence="5" key="1">
    <citation type="submission" date="2020-11" db="EMBL/GenBank/DDBJ databases">
        <authorList>
            <consortium name="DOE Joint Genome Institute"/>
            <person name="Ahrendt S."/>
            <person name="Riley R."/>
            <person name="Andreopoulos W."/>
            <person name="Labutti K."/>
            <person name="Pangilinan J."/>
            <person name="Ruiz-Duenas F.J."/>
            <person name="Barrasa J.M."/>
            <person name="Sanchez-Garcia M."/>
            <person name="Camarero S."/>
            <person name="Miyauchi S."/>
            <person name="Serrano A."/>
            <person name="Linde D."/>
            <person name="Babiker R."/>
            <person name="Drula E."/>
            <person name="Ayuso-Fernandez I."/>
            <person name="Pacheco R."/>
            <person name="Padilla G."/>
            <person name="Ferreira P."/>
            <person name="Barriuso J."/>
            <person name="Kellner H."/>
            <person name="Castanera R."/>
            <person name="Alfaro M."/>
            <person name="Ramirez L."/>
            <person name="Pisabarro A.G."/>
            <person name="Kuo A."/>
            <person name="Tritt A."/>
            <person name="Lipzen A."/>
            <person name="He G."/>
            <person name="Yan M."/>
            <person name="Ng V."/>
            <person name="Cullen D."/>
            <person name="Martin F."/>
            <person name="Rosso M.-N."/>
            <person name="Henrissat B."/>
            <person name="Hibbett D."/>
            <person name="Martinez A.T."/>
            <person name="Grigoriev I.V."/>
        </authorList>
    </citation>
    <scope>NUCLEOTIDE SEQUENCE</scope>
    <source>
        <strain evidence="5">CBS 506.95</strain>
    </source>
</reference>
<comment type="function">
    <text evidence="1">Lytic polysaccharide monooxygenase (LMPO) that depolymerizes crystalline and amorphous polysaccharides via the oxidation of scissile alpha- or beta-(1-4)-glycosidic bonds, yielding C1 and/or C4 oxidation products. Catalysis by LPMOs requires the reduction of the active-site copper from Cu(II) to Cu(I) by a reducing agent and H(2)O(2) or O(2) as a cosubstrate.</text>
</comment>
<keyword evidence="1" id="KW-0964">Secreted</keyword>
<comment type="domain">
    <text evidence="1">Has a modular structure: an endo-beta-1,4-glucanase catalytic module at the N-terminus, a linker rich in serines and threonines, and a C-terminal carbohydrate-binding module (CBM).</text>
</comment>
<keyword evidence="1" id="KW-0624">Polysaccharide degradation</keyword>
<evidence type="ECO:0000313" key="5">
    <source>
        <dbReference type="EMBL" id="KAF9526232.1"/>
    </source>
</evidence>
<evidence type="ECO:0000256" key="3">
    <source>
        <dbReference type="SAM" id="MobiDB-lite"/>
    </source>
</evidence>
<proteinExistence type="predicted"/>
<feature type="region of interest" description="Disordered" evidence="3">
    <location>
        <begin position="1628"/>
        <end position="1649"/>
    </location>
</feature>
<keyword evidence="1" id="KW-0136">Cellulose degradation</keyword>
<dbReference type="GO" id="GO:0030245">
    <property type="term" value="P:cellulose catabolic process"/>
    <property type="evidence" value="ECO:0007669"/>
    <property type="project" value="UniProtKB-UniRule"/>
</dbReference>
<dbReference type="GO" id="GO:0030248">
    <property type="term" value="F:cellulose binding"/>
    <property type="evidence" value="ECO:0007669"/>
    <property type="project" value="UniProtKB-UniRule"/>
</dbReference>
<dbReference type="PANTHER" id="PTHR37015:SF2">
    <property type="entry name" value="REVERSE TRANSCRIPTASE DOMAIN-CONTAINING PROTEIN"/>
    <property type="match status" value="1"/>
</dbReference>
<protein>
    <recommendedName>
        <fullName evidence="1">AA9 family lytic polysaccharide monooxygenase</fullName>
        <ecNumber evidence="1">1.14.99.56</ecNumber>
    </recommendedName>
    <alternativeName>
        <fullName evidence="1">Endo-beta-1,4-glucanase</fullName>
    </alternativeName>
    <alternativeName>
        <fullName evidence="1">Glycosyl hydrolase 61 family protein</fullName>
    </alternativeName>
</protein>
<evidence type="ECO:0000313" key="6">
    <source>
        <dbReference type="Proteomes" id="UP000807306"/>
    </source>
</evidence>
<dbReference type="Gene3D" id="2.70.50.70">
    <property type="match status" value="1"/>
</dbReference>
<comment type="subcellular location">
    <subcellularLocation>
        <location evidence="1">Secreted</location>
    </subcellularLocation>
</comment>
<dbReference type="EC" id="1.14.99.56" evidence="1"/>
<feature type="domain" description="Auxiliary Activity family 9 catalytic" evidence="4">
    <location>
        <begin position="1822"/>
        <end position="2019"/>
    </location>
</feature>
<feature type="region of interest" description="Disordered" evidence="3">
    <location>
        <begin position="1116"/>
        <end position="1141"/>
    </location>
</feature>
<dbReference type="Pfam" id="PF03443">
    <property type="entry name" value="AA9"/>
    <property type="match status" value="1"/>
</dbReference>
<accession>A0A9P6JME5</accession>
<dbReference type="GO" id="GO:0005576">
    <property type="term" value="C:extracellular region"/>
    <property type="evidence" value="ECO:0007669"/>
    <property type="project" value="UniProtKB-SubCell"/>
</dbReference>
<comment type="catalytic activity">
    <reaction evidence="1">
        <text>[(1-&gt;4)-beta-D-glucosyl]n+m + reduced acceptor + O2 = 4-dehydro-beta-D-glucosyl-[(1-&gt;4)-beta-D-glucosyl]n-1 + [(1-&gt;4)-beta-D-glucosyl]m + acceptor + H2O.</text>
        <dbReference type="EC" id="1.14.99.56"/>
    </reaction>
</comment>
<dbReference type="EMBL" id="MU157874">
    <property type="protein sequence ID" value="KAF9526232.1"/>
    <property type="molecule type" value="Genomic_DNA"/>
</dbReference>
<sequence>MSITNWADAIPSTDWAVEGDSWNNSPTPVLTPQHGARGRGRGRGRSLTRGQGSPFELEVQRLAFKEHSKVLDEANKQTDTVKKVELLTKAIKSWTGSGSVHDTKIIEGKLHLNDLEYWIQQAKKDPSFSDDIAQSWADVLEQHIKHTATRFNAARLFGKLFNEWLKSGDSSTVAYQGPSEEPGEASEAATHNDAPSSVEVGRKEMYNQKAKLQSIVFEDHLIDTERLKSYLKKLFELEESTKALENLRRELKEFSYHFKRRKIATKDVQDSLTSLLASGLMDEEKRVTLKAIQDNATVLEEVASVLNMRIASIQSWSWPNDGVLVEFRRHLNGKYRAFTDPEIVDGLLLHYIGIHWQAKLKRGRVLDHPQARTDNAGQSNLEAIMLQESTSRTTRYDDLVDAPEPSDDDPSSPAQIKRALLHIITTESYLNQAIKGSHTILRSDFEWFGPSLPHKSILTILEFMGMSKTWLGFYDAFLTAPIYFPGESPRVRLCGTPISYSLSVVCGEAVLFMMDYAVNQRSNGLHLYRMHDDLWLWDSNPSKVATGWEEMNIYTELVGLKFNQGKTGSAYVGPKTKEVERLPKGDIRRGFLQFNVDKARFIIAQTDVDSHIVEMRRQLASTKSVFGWVNAYNKYMMFFLRNFGGLPANCVGNDHLMDMMDTLGRIQRQLFAETEVGGAVGYLRKIIKERFDTTGLPEGYFYLPTASGGLELHNTMLDLLSLTKRDKPLSLPHTDLSFEKKAKKEENIASNFSYAAEDDSDLEPEDELDVDENMFSEEKVVAEHKFSERIKHDKAEYNTLKEVWEQNRDNGRSKNGHYLVENKPSFMPFDEFISLREQWHSGWGNSYRNMQLTPPPVSVQLVPKVRELMEHGSVTWDELDWYQKWVVSMYGEEVVKRFGRLEAVDPNLIPIGMLELFKSSRMKLDHTNAFCARKTLCRMVLRTCSADPNPDVRNRIEYVLNAQKKLQASISVIRSLNEFLRALEEEVLVGTLIPTEALKIVLVDGEESMASAGRAKKQTDTVKKVELLTKAIKSWTGSGSVHDTKIIGGKLHLSDLEYWLQQAKKDPSFSEEIAQSWADAVEQHIKHTGMRFDAARLFGKLFNEWLESGDSSALAYQAPSKEPGGESDAATETGGSSFVEGDRKEMYEKKAKLQSIVFEDYPIETEKLKTYLEKLFERRKITKDDVINTLKGLLASNLIDQEKRSTLKAFDNNATVLKEVASVLNMRMANIQSWSWPKDGILVEFRRHLNGKYRAFTDPEIIDALFLHYVGVHWQVQLKSTLGSFFSYSKAWTRPEEPTTHKDCKRWAAQVGRHDEMSPSINQIRMQERSATYFMSQFHKSPRHVMAYDAVADALEGSDDNLPTRTEVKRKLLHILTTESYLVKGSHTTLRSDLEWFGPSLPHQSILTVLEFLVPIYFPGESPRVRLRGTPINYSLSVVCGEVVFFIMDYAVNQRSNGLHLYRMHDDLWLMDSDPVKVVAGWEEMNKYATLVGLKFNQEKTGSAYVGPTTSVAERLPKGDIRWGFLRFDVNKARFLIDQKDVNGHIEEMRRQLASTKSVFGWVNAYSKYMMSFFGIFGGVPANCFGIDHLNDMIDTLGRIQQELFGTSEVGGPVGYLRWTIKERFDTTDLPEDDVDNTEPDDDLGTEEGTFDEDQAIAENKFPERISPIKGSTRHSRKLGNEMRTNDALNWVATWPRTSLRSCRLTSSSPFSVELTPKVEELMGHGSVEWDGLGWYQKWVLATALQSLPPQSKDLNTITSKERKYSRYNELRGKCAAASFEVFSDAANLDRSMQIFDNYLPPNMKFAFLLTAATFASTATAHYVFGELVVGDSTGEILYHNAVRQPRSYYPLWLFNDDISSNRIRCNDVTQNATETVTVKPGQIVGLAINASESVLPSIYHTGPAALYLSKAPGLAQDYVGDGDWIKFSIWGPEYDPFRFNSDNLTALTSLLPNIPSGEYLLRAEHSAIHDINSPQFYIGCAQIKVENPGTPVDLPAGFKMPGYVTGKEPSFVFNVTAENITYYPMPDPPYSQLPVVIYP</sequence>
<keyword evidence="2" id="KW-0175">Coiled coil</keyword>
<feature type="compositionally biased region" description="Acidic residues" evidence="3">
    <location>
        <begin position="1629"/>
        <end position="1649"/>
    </location>
</feature>
<dbReference type="Proteomes" id="UP000807306">
    <property type="component" value="Unassembled WGS sequence"/>
</dbReference>
<evidence type="ECO:0000256" key="1">
    <source>
        <dbReference type="RuleBase" id="RU368122"/>
    </source>
</evidence>
<feature type="coiled-coil region" evidence="2">
    <location>
        <begin position="227"/>
        <end position="257"/>
    </location>
</feature>
<keyword evidence="1" id="KW-1015">Disulfide bond</keyword>
<gene>
    <name evidence="5" type="ORF">CPB83DRAFT_837589</name>
</gene>
<dbReference type="PANTHER" id="PTHR37015">
    <property type="entry name" value="REVERSE TRANSCRIPTASE DOMAIN-CONTAINING PROTEIN"/>
    <property type="match status" value="1"/>
</dbReference>
<name>A0A9P6JME5_9AGAR</name>
<evidence type="ECO:0000256" key="2">
    <source>
        <dbReference type="SAM" id="Coils"/>
    </source>
</evidence>
<organism evidence="5 6">
    <name type="scientific">Crepidotus variabilis</name>
    <dbReference type="NCBI Taxonomy" id="179855"/>
    <lineage>
        <taxon>Eukaryota</taxon>
        <taxon>Fungi</taxon>
        <taxon>Dikarya</taxon>
        <taxon>Basidiomycota</taxon>
        <taxon>Agaricomycotina</taxon>
        <taxon>Agaricomycetes</taxon>
        <taxon>Agaricomycetidae</taxon>
        <taxon>Agaricales</taxon>
        <taxon>Agaricineae</taxon>
        <taxon>Crepidotaceae</taxon>
        <taxon>Crepidotus</taxon>
    </lineage>
</organism>
<feature type="compositionally biased region" description="Low complexity" evidence="3">
    <location>
        <begin position="177"/>
        <end position="189"/>
    </location>
</feature>
<feature type="region of interest" description="Disordered" evidence="3">
    <location>
        <begin position="16"/>
        <end position="51"/>
    </location>
</feature>
<keyword evidence="6" id="KW-1185">Reference proteome</keyword>
<keyword evidence="1" id="KW-0119">Carbohydrate metabolism</keyword>
<dbReference type="InterPro" id="IPR005103">
    <property type="entry name" value="AA9_LPMO"/>
</dbReference>
<dbReference type="GO" id="GO:0008810">
    <property type="term" value="F:cellulase activity"/>
    <property type="evidence" value="ECO:0007669"/>
    <property type="project" value="UniProtKB-UniRule"/>
</dbReference>
<feature type="compositionally biased region" description="Polar residues" evidence="3">
    <location>
        <begin position="21"/>
        <end position="30"/>
    </location>
</feature>
<dbReference type="OrthoDB" id="74545at2759"/>